<dbReference type="NCBIfam" id="TIGR01509">
    <property type="entry name" value="HAD-SF-IA-v3"/>
    <property type="match status" value="1"/>
</dbReference>
<dbReference type="Pfam" id="PF00702">
    <property type="entry name" value="Hydrolase"/>
    <property type="match status" value="1"/>
</dbReference>
<reference evidence="1" key="1">
    <citation type="submission" date="2022-11" db="EMBL/GenBank/DDBJ databases">
        <title>Salinimicrobium profundisediminis sp. nov., isolated from deep-sea sediment of the Mariana Trench.</title>
        <authorList>
            <person name="Fu H."/>
        </authorList>
    </citation>
    <scope>NUCLEOTIDE SEQUENCE</scope>
    <source>
        <strain evidence="1">MT39</strain>
    </source>
</reference>
<dbReference type="SUPFAM" id="SSF56784">
    <property type="entry name" value="HAD-like"/>
    <property type="match status" value="1"/>
</dbReference>
<dbReference type="PANTHER" id="PTHR43611">
    <property type="entry name" value="ALPHA-D-GLUCOSE 1-PHOSPHATE PHOSPHATASE"/>
    <property type="match status" value="1"/>
</dbReference>
<name>A0A9X3CVG3_9FLAO</name>
<gene>
    <name evidence="1" type="ORF">OQ279_05545</name>
</gene>
<dbReference type="Proteomes" id="UP001148482">
    <property type="component" value="Unassembled WGS sequence"/>
</dbReference>
<dbReference type="InterPro" id="IPR023198">
    <property type="entry name" value="PGP-like_dom2"/>
</dbReference>
<evidence type="ECO:0000313" key="1">
    <source>
        <dbReference type="EMBL" id="MCX2837612.1"/>
    </source>
</evidence>
<keyword evidence="2" id="KW-1185">Reference proteome</keyword>
<protein>
    <submittedName>
        <fullName evidence="1">HAD family phosphatase</fullName>
    </submittedName>
</protein>
<dbReference type="InterPro" id="IPR036412">
    <property type="entry name" value="HAD-like_sf"/>
</dbReference>
<sequence length="202" mass="23748">MIKTIIFDFGDVFLNLDKPATARELKKFEISHFSEEMLQQNMAYEKGLISSEAFISGYSKSFPKLTSEVFVKSWNSILIDFPKYRLEFLQQLKEEGKYKLILLSNTNHIHIDWVKQHISFFEEFKNCFDAFYLSQEINLRKPDQEIYSFVLQQHDLNPEETLFIDDTPENTEAAAKLGIHTWNIDPVNEDVVDLFTIKSDLF</sequence>
<dbReference type="AlphaFoldDB" id="A0A9X3CVG3"/>
<dbReference type="SFLD" id="SFLDG01129">
    <property type="entry name" value="C1.5:_HAD__Beta-PGM__Phosphata"/>
    <property type="match status" value="1"/>
</dbReference>
<dbReference type="PANTHER" id="PTHR43611:SF3">
    <property type="entry name" value="FLAVIN MONONUCLEOTIDE HYDROLASE 1, CHLOROPLATIC"/>
    <property type="match status" value="1"/>
</dbReference>
<dbReference type="RefSeq" id="WP_266068849.1">
    <property type="nucleotide sequence ID" value="NZ_JAPJDA010000007.1"/>
</dbReference>
<organism evidence="1 2">
    <name type="scientific">Salinimicrobium profundisediminis</name>
    <dbReference type="NCBI Taxonomy" id="2994553"/>
    <lineage>
        <taxon>Bacteria</taxon>
        <taxon>Pseudomonadati</taxon>
        <taxon>Bacteroidota</taxon>
        <taxon>Flavobacteriia</taxon>
        <taxon>Flavobacteriales</taxon>
        <taxon>Flavobacteriaceae</taxon>
        <taxon>Salinimicrobium</taxon>
    </lineage>
</organism>
<comment type="caution">
    <text evidence="1">The sequence shown here is derived from an EMBL/GenBank/DDBJ whole genome shotgun (WGS) entry which is preliminary data.</text>
</comment>
<evidence type="ECO:0000313" key="2">
    <source>
        <dbReference type="Proteomes" id="UP001148482"/>
    </source>
</evidence>
<dbReference type="EMBL" id="JAPJDA010000007">
    <property type="protein sequence ID" value="MCX2837612.1"/>
    <property type="molecule type" value="Genomic_DNA"/>
</dbReference>
<dbReference type="Gene3D" id="3.40.50.1000">
    <property type="entry name" value="HAD superfamily/HAD-like"/>
    <property type="match status" value="1"/>
</dbReference>
<dbReference type="Gene3D" id="1.10.150.240">
    <property type="entry name" value="Putative phosphatase, domain 2"/>
    <property type="match status" value="1"/>
</dbReference>
<proteinExistence type="predicted"/>
<dbReference type="InterPro" id="IPR023214">
    <property type="entry name" value="HAD_sf"/>
</dbReference>
<dbReference type="SFLD" id="SFLDS00003">
    <property type="entry name" value="Haloacid_Dehalogenase"/>
    <property type="match status" value="1"/>
</dbReference>
<dbReference type="CDD" id="cd02603">
    <property type="entry name" value="HAD_sEH-N_like"/>
    <property type="match status" value="1"/>
</dbReference>
<dbReference type="InterPro" id="IPR006439">
    <property type="entry name" value="HAD-SF_hydro_IA"/>
</dbReference>
<accession>A0A9X3CVG3</accession>